<reference evidence="3 4" key="1">
    <citation type="journal article" date="2012" name="MBio">
        <title>Comparative genome analysis of three eukaryotic parasites with differing abilities to transform leukocytes reveals key mediators of Theileria-induced leukocyte transformation.</title>
        <authorList>
            <person name="Hayashida K."/>
            <person name="Hara Y."/>
            <person name="Abe T."/>
            <person name="Yamasaki C."/>
            <person name="Toyoda A."/>
            <person name="Kosuge T."/>
            <person name="Suzuki Y."/>
            <person name="Sato Y."/>
            <person name="Kawashima S."/>
            <person name="Katayama T."/>
            <person name="Wakaguri H."/>
            <person name="Inoue N."/>
            <person name="Homma K."/>
            <person name="Tada-Umezaki M."/>
            <person name="Yagi Y."/>
            <person name="Fujii Y."/>
            <person name="Habara T."/>
            <person name="Kanehisa M."/>
            <person name="Watanabe H."/>
            <person name="Ito K."/>
            <person name="Gojobori T."/>
            <person name="Sugawara H."/>
            <person name="Imanishi T."/>
            <person name="Weir W."/>
            <person name="Gardner M."/>
            <person name="Pain A."/>
            <person name="Shiels B."/>
            <person name="Hattori M."/>
            <person name="Nene V."/>
            <person name="Sugimoto C."/>
        </authorList>
    </citation>
    <scope>NUCLEOTIDE SEQUENCE [LARGE SCALE GENOMIC DNA]</scope>
    <source>
        <strain evidence="3 4">Shintoku</strain>
    </source>
</reference>
<gene>
    <name evidence="3" type="ORF">TOT_010000547</name>
</gene>
<feature type="compositionally biased region" description="Low complexity" evidence="1">
    <location>
        <begin position="174"/>
        <end position="187"/>
    </location>
</feature>
<dbReference type="RefSeq" id="XP_009689386.1">
    <property type="nucleotide sequence ID" value="XM_009691091.1"/>
</dbReference>
<keyword evidence="2" id="KW-1133">Transmembrane helix</keyword>
<dbReference type="KEGG" id="tot:TOT_010000547"/>
<feature type="transmembrane region" description="Helical" evidence="2">
    <location>
        <begin position="37"/>
        <end position="56"/>
    </location>
</feature>
<feature type="region of interest" description="Disordered" evidence="1">
    <location>
        <begin position="71"/>
        <end position="299"/>
    </location>
</feature>
<feature type="compositionally biased region" description="Low complexity" evidence="1">
    <location>
        <begin position="148"/>
        <end position="161"/>
    </location>
</feature>
<feature type="compositionally biased region" description="Low complexity" evidence="1">
    <location>
        <begin position="254"/>
        <end position="269"/>
    </location>
</feature>
<evidence type="ECO:0000256" key="1">
    <source>
        <dbReference type="SAM" id="MobiDB-lite"/>
    </source>
</evidence>
<proteinExistence type="predicted"/>
<dbReference type="Proteomes" id="UP000003786">
    <property type="component" value="Chromosome 1"/>
</dbReference>
<sequence>MQKNYIYSTRIHELSTCTILTPRILDIAIFVNMEINIARILSSFACFNGILIILLIRQNIAYCGSTRRYNSQTTDQATSSFSSLRSNRNNSNNSSTPVSGVDENSGSSSDGTSGSDSGSGVESGENQDQSGSQDQDQSKGTSEGTTVDQGQSQDQSGNQDQDQSKGTSEGTTVDQGQSQDQSGNQDQDQSKGTSEGTTVDQDQSQSQDQSGNQDQDQSKGTSEGTTVDQGQSQDQSGNQDQDQSKGTSEGTTVDQDQSQSQDQSGNQDQDQSKKSTESEEPGEGASTTTKEPKKPGEKEAIELDFKDKKSTDAYDYLSKDGFAKYTAKSGYGFASVKVRSGFFGSTASTLWSSENSKDYATAVVRDGTATFSSAKNVTIFFGNNHRHFTKSDSKFVLDSDLRFYGNETFSTPSQPDGTDYTKNDGADVLTFEFKDDKKCTEFKFIRRSLENDNSSKVVVEEVSVWKHHDKLYGDKYPKRLRYYFPDTIALTFDVSFIVFTKNDKEWTEKGLFDFKLYAYDSDNKLIELDATAYDIADTTNDHVFTFKEDVKLVELKHKGKEFWKYNDKYPLALRYKKDGSKFVMGFADSFAVFEMDSDNNVQETEFFIKLYHQDPNDFTKTVEIHGADYDLNEEDDKFSFVIDQKVKCSMVKVDGKELWTYDPSNPDDSFSTEVLYWKDRNKVIIDCPKYFNMYQNGSDGEFDNGKRFDIKLYSKDPNITQLVPLNHSMYDLIEDSNKYQLKFKEDAKFSSIKFSDSEIWKHDQSKHGDEHPKRLRYYPDKLALTFDNSFIVYTKNDDGKWEGGDLFDFKLYANDSDNNLIELDATAYDITDYPSEHVFSIKEDVKLVVLKHKGKEFWKYNPSKLSQYPDSLRYKKDGSALFVNFGTLFVLAAKEARLPDDIKYNLFTLDIKNQESADEYKYEYKVSNNSHTFTSNLGYLIDKVTKGDLVLWEAKDYGNEYGSSVFVGPNENGERVFRVKFAGPGPISTEDFGKPVDPNAVPRPTRPIKYSNLGTKRENYDVPVSESEAEEREEVDAEHMIALNIKKKESSKFVTYEKDEENEVESFTAKEPYRFCFLMKGERKVWSYESGEFPNKASIMRDDRGERFLRLQYIKPEEAVVKKDKLAGVSPKKIEELRERTKSGVDLFMNNSSYNFNYYHNGCIHDFKAAPEYLFDRVTIRGTELWRAKDESEYSHRVRMIKYGFGMFEVDIHGYIGGLKKLIKNFSIPWQCLDMSKPVYTGLVMNAMWTSYAMIVKKHDGYRVYTPRPGFYFDHVMEWKRSGVILIWETEYHSCCSNKVIVTGLGPTKTLSVIIYTLEGRKIYYSKAGNSWHIRESYKTLTPVADAAFVTALPPLNIRSRRHWPFNRRLVLVCGRKWYL</sequence>
<dbReference type="eggNOG" id="ENOG502RVPU">
    <property type="taxonomic scope" value="Eukaryota"/>
</dbReference>
<dbReference type="OrthoDB" id="10491933at2759"/>
<dbReference type="STRING" id="869250.J4D5N9"/>
<evidence type="ECO:0000313" key="4">
    <source>
        <dbReference type="Proteomes" id="UP000003786"/>
    </source>
</evidence>
<feature type="compositionally biased region" description="Basic and acidic residues" evidence="1">
    <location>
        <begin position="290"/>
        <end position="299"/>
    </location>
</feature>
<dbReference type="VEuPathDB" id="PiroplasmaDB:TOT_010000547"/>
<organism evidence="3 4">
    <name type="scientific">Theileria orientalis strain Shintoku</name>
    <dbReference type="NCBI Taxonomy" id="869250"/>
    <lineage>
        <taxon>Eukaryota</taxon>
        <taxon>Sar</taxon>
        <taxon>Alveolata</taxon>
        <taxon>Apicomplexa</taxon>
        <taxon>Aconoidasida</taxon>
        <taxon>Piroplasmida</taxon>
        <taxon>Theileriidae</taxon>
        <taxon>Theileria</taxon>
    </lineage>
</organism>
<evidence type="ECO:0000313" key="3">
    <source>
        <dbReference type="EMBL" id="BAM39085.1"/>
    </source>
</evidence>
<name>J4D5N9_THEOR</name>
<feature type="compositionally biased region" description="Low complexity" evidence="1">
    <location>
        <begin position="102"/>
        <end position="135"/>
    </location>
</feature>
<feature type="region of interest" description="Disordered" evidence="1">
    <location>
        <begin position="991"/>
        <end position="1011"/>
    </location>
</feature>
<dbReference type="OMA" id="DLECEAI"/>
<accession>J4D5N9</accession>
<protein>
    <submittedName>
        <fullName evidence="3">Uncharacterized protein</fullName>
    </submittedName>
</protein>
<keyword evidence="2" id="KW-0812">Transmembrane</keyword>
<dbReference type="GeneID" id="20713449"/>
<keyword evidence="4" id="KW-1185">Reference proteome</keyword>
<dbReference type="EMBL" id="AP011946">
    <property type="protein sequence ID" value="BAM39085.1"/>
    <property type="molecule type" value="Genomic_DNA"/>
</dbReference>
<feature type="compositionally biased region" description="Low complexity" evidence="1">
    <location>
        <begin position="228"/>
        <end position="241"/>
    </location>
</feature>
<feature type="compositionally biased region" description="Low complexity" evidence="1">
    <location>
        <begin position="200"/>
        <end position="215"/>
    </location>
</feature>
<keyword evidence="2" id="KW-0472">Membrane</keyword>
<feature type="compositionally biased region" description="Low complexity" evidence="1">
    <location>
        <begin position="79"/>
        <end position="95"/>
    </location>
</feature>
<evidence type="ECO:0000256" key="2">
    <source>
        <dbReference type="SAM" id="Phobius"/>
    </source>
</evidence>